<protein>
    <submittedName>
        <fullName evidence="3">Putative mitochondrial protein</fullName>
    </submittedName>
</protein>
<dbReference type="InterPro" id="IPR052343">
    <property type="entry name" value="Retrotransposon-Effector_Assoc"/>
</dbReference>
<dbReference type="PANTHER" id="PTHR46890:SF1">
    <property type="entry name" value="REVERSE TRANSCRIPTASE DOMAIN-CONTAINING PROTEIN"/>
    <property type="match status" value="1"/>
</dbReference>
<dbReference type="Pfam" id="PF13966">
    <property type="entry name" value="zf-RVT"/>
    <property type="match status" value="1"/>
</dbReference>
<dbReference type="EMBL" id="QGNW01000739">
    <property type="protein sequence ID" value="RVW63478.1"/>
    <property type="molecule type" value="Genomic_DNA"/>
</dbReference>
<evidence type="ECO:0000313" key="4">
    <source>
        <dbReference type="Proteomes" id="UP000288805"/>
    </source>
</evidence>
<dbReference type="Proteomes" id="UP000288805">
    <property type="component" value="Unassembled WGS sequence"/>
</dbReference>
<accession>A0A438FU74</accession>
<organism evidence="3 4">
    <name type="scientific">Vitis vinifera</name>
    <name type="common">Grape</name>
    <dbReference type="NCBI Taxonomy" id="29760"/>
    <lineage>
        <taxon>Eukaryota</taxon>
        <taxon>Viridiplantae</taxon>
        <taxon>Streptophyta</taxon>
        <taxon>Embryophyta</taxon>
        <taxon>Tracheophyta</taxon>
        <taxon>Spermatophyta</taxon>
        <taxon>Magnoliopsida</taxon>
        <taxon>eudicotyledons</taxon>
        <taxon>Gunneridae</taxon>
        <taxon>Pentapetalae</taxon>
        <taxon>rosids</taxon>
        <taxon>Vitales</taxon>
        <taxon>Vitaceae</taxon>
        <taxon>Viteae</taxon>
        <taxon>Vitis</taxon>
    </lineage>
</organism>
<reference evidence="3 4" key="1">
    <citation type="journal article" date="2018" name="PLoS Genet.">
        <title>Population sequencing reveals clonal diversity and ancestral inbreeding in the grapevine cultivar Chardonnay.</title>
        <authorList>
            <person name="Roach M.J."/>
            <person name="Johnson D.L."/>
            <person name="Bohlmann J."/>
            <person name="van Vuuren H.J."/>
            <person name="Jones S.J."/>
            <person name="Pretorius I.S."/>
            <person name="Schmidt S.A."/>
            <person name="Borneman A.R."/>
        </authorList>
    </citation>
    <scope>NUCLEOTIDE SEQUENCE [LARGE SCALE GENOMIC DNA]</scope>
    <source>
        <strain evidence="4">cv. Chardonnay</strain>
        <tissue evidence="3">Leaf</tissue>
    </source>
</reference>
<dbReference type="InterPro" id="IPR026960">
    <property type="entry name" value="RVT-Znf"/>
</dbReference>
<evidence type="ECO:0000313" key="3">
    <source>
        <dbReference type="EMBL" id="RVW63478.1"/>
    </source>
</evidence>
<name>A0A438FU74_VITVI</name>
<dbReference type="InterPro" id="IPR000477">
    <property type="entry name" value="RT_dom"/>
</dbReference>
<feature type="domain" description="Reverse transcriptase zinc-binding" evidence="2">
    <location>
        <begin position="279"/>
        <end position="330"/>
    </location>
</feature>
<proteinExistence type="predicted"/>
<dbReference type="AlphaFoldDB" id="A0A438FU74"/>
<evidence type="ECO:0000259" key="1">
    <source>
        <dbReference type="Pfam" id="PF00078"/>
    </source>
</evidence>
<dbReference type="Pfam" id="PF00078">
    <property type="entry name" value="RVT_1"/>
    <property type="match status" value="1"/>
</dbReference>
<dbReference type="PANTHER" id="PTHR46890">
    <property type="entry name" value="NON-LTR RETROLELEMENT REVERSE TRANSCRIPTASE-LIKE PROTEIN-RELATED"/>
    <property type="match status" value="1"/>
</dbReference>
<sequence length="330" mass="38072">MKVLYKMGFGARWMEWIWWCISTAKFSVLVNGVPAGYFSNSRGPRQGDPLSPYLFVLGMEVLSVLLRRVVDGGFILGCSLRGRRGIEMNVSHLLFADDTIIFYEARQDHLTLSKLDFGVGVEWGLFLLFYLGLPLGANHKALSMWDRVEERMEEGIQKIDLLNKALLGKWIWRFALEKEILWKKVIGVKYGYEGFGWRTNEARGTFGVGLFALAVQRNATVNEMWDSSLGQGGWNIRLSRYSNDWELEAIRELFHMLRDLRISSEEDLVIWKGEGHSSFRIRDAYKLLAAPSAITFPKMSIWVDKVPTKVVFFGWKATWEKILTLDRLQR</sequence>
<evidence type="ECO:0000259" key="2">
    <source>
        <dbReference type="Pfam" id="PF13966"/>
    </source>
</evidence>
<gene>
    <name evidence="3" type="primary">AtMg01250_47</name>
    <name evidence="3" type="ORF">CK203_054158</name>
</gene>
<feature type="domain" description="Reverse transcriptase" evidence="1">
    <location>
        <begin position="12"/>
        <end position="115"/>
    </location>
</feature>
<comment type="caution">
    <text evidence="3">The sequence shown here is derived from an EMBL/GenBank/DDBJ whole genome shotgun (WGS) entry which is preliminary data.</text>
</comment>